<protein>
    <recommendedName>
        <fullName evidence="2">Ancillary SecYEG translocon subunit/Cell division coordinator CpoB TPR domain-containing protein</fullName>
    </recommendedName>
</protein>
<evidence type="ECO:0000256" key="1">
    <source>
        <dbReference type="SAM" id="Phobius"/>
    </source>
</evidence>
<dbReference type="EMBL" id="NZEX01000087">
    <property type="protein sequence ID" value="MAH63293.1"/>
    <property type="molecule type" value="Genomic_DNA"/>
</dbReference>
<comment type="caution">
    <text evidence="3">The sequence shown here is derived from an EMBL/GenBank/DDBJ whole genome shotgun (WGS) entry which is preliminary data.</text>
</comment>
<dbReference type="SUPFAM" id="SSF48452">
    <property type="entry name" value="TPR-like"/>
    <property type="match status" value="1"/>
</dbReference>
<evidence type="ECO:0000313" key="4">
    <source>
        <dbReference type="Proteomes" id="UP000226525"/>
    </source>
</evidence>
<dbReference type="Gene3D" id="1.25.40.10">
    <property type="entry name" value="Tetratricopeptide repeat domain"/>
    <property type="match status" value="1"/>
</dbReference>
<organism evidence="3 4">
    <name type="scientific">SAR324 cluster bacterium</name>
    <dbReference type="NCBI Taxonomy" id="2024889"/>
    <lineage>
        <taxon>Bacteria</taxon>
        <taxon>Deltaproteobacteria</taxon>
        <taxon>SAR324 cluster</taxon>
    </lineage>
</organism>
<reference evidence="4" key="1">
    <citation type="submission" date="2017-09" db="EMBL/GenBank/DDBJ databases">
        <title>The Reconstruction of 2,631 Draft Metagenome-Assembled Genomes from the Global Oceans.</title>
        <authorList>
            <person name="Tully B.J."/>
            <person name="Graham E.D."/>
            <person name="Heidelberg J.F."/>
        </authorList>
    </citation>
    <scope>NUCLEOTIDE SEQUENCE [LARGE SCALE GENOMIC DNA]</scope>
</reference>
<feature type="domain" description="Ancillary SecYEG translocon subunit/Cell division coordinator CpoB TPR" evidence="2">
    <location>
        <begin position="43"/>
        <end position="181"/>
    </location>
</feature>
<dbReference type="Proteomes" id="UP000226525">
    <property type="component" value="Unassembled WGS sequence"/>
</dbReference>
<sequence>MSKQSNSPNNSPSDLNLNKPDRFQQIMFLMADRIYRQRQRYFVGGLAVVAVGIGVWYWQEQQRLKIETEANLFFATQKAAVTAAFQKNPEQEVKALTHYLEQANTASMRIASQLQVAEAQSRLENWGEAEKQLNEIILGQEVPNFSRNMARLNLSAVMEAQGKTDDARKYLLQLDNARWDDLRLRNLARISLNQNKTEEATGYLNKLSEMKDSAFQQEAEDLLRQIR</sequence>
<evidence type="ECO:0000313" key="3">
    <source>
        <dbReference type="EMBL" id="MAH63293.1"/>
    </source>
</evidence>
<gene>
    <name evidence="3" type="ORF">CMN54_07595</name>
</gene>
<keyword evidence="1" id="KW-1133">Transmembrane helix</keyword>
<feature type="transmembrane region" description="Helical" evidence="1">
    <location>
        <begin position="41"/>
        <end position="58"/>
    </location>
</feature>
<keyword evidence="1" id="KW-0472">Membrane</keyword>
<dbReference type="Pfam" id="PF09976">
    <property type="entry name" value="TPR_21"/>
    <property type="match status" value="1"/>
</dbReference>
<keyword evidence="1" id="KW-0812">Transmembrane</keyword>
<dbReference type="AlphaFoldDB" id="A0A2D6YJC4"/>
<proteinExistence type="predicted"/>
<dbReference type="InterPro" id="IPR018704">
    <property type="entry name" value="SecYEG/CpoB_TPR"/>
</dbReference>
<accession>A0A2D6YJC4</accession>
<name>A0A2D6YJC4_9DELT</name>
<evidence type="ECO:0000259" key="2">
    <source>
        <dbReference type="Pfam" id="PF09976"/>
    </source>
</evidence>
<dbReference type="InterPro" id="IPR011990">
    <property type="entry name" value="TPR-like_helical_dom_sf"/>
</dbReference>